<accession>A0AAP2DDS4</accession>
<protein>
    <submittedName>
        <fullName evidence="1">Uncharacterized protein</fullName>
    </submittedName>
</protein>
<dbReference type="Proteomes" id="UP001319180">
    <property type="component" value="Unassembled WGS sequence"/>
</dbReference>
<name>A0AAP2DDS4_9BACT</name>
<reference evidence="1 2" key="1">
    <citation type="submission" date="2021-05" db="EMBL/GenBank/DDBJ databases">
        <title>A Polyphasic approach of four new species of the genus Ohtaekwangia: Ohtaekwangia histidinii sp. nov., Ohtaekwangia cretensis sp. nov., Ohtaekwangia indiensis sp. nov., Ohtaekwangia reichenbachii sp. nov. from diverse environment.</title>
        <authorList>
            <person name="Octaviana S."/>
        </authorList>
    </citation>
    <scope>NUCLEOTIDE SEQUENCE [LARGE SCALE GENOMIC DNA]</scope>
    <source>
        <strain evidence="1 2">PWU37</strain>
    </source>
</reference>
<sequence>MSESFILGYVPQRIKQLGFNRYHLRYRDLVIRENERIWLAAYNELFFLVDDPPGIVVESDYGIYDSTDDELPENVHQHRGEIVISNPGQGTRRVKVIQIIIVN</sequence>
<dbReference type="EMBL" id="JAHESC010000032">
    <property type="protein sequence ID" value="MBT1688885.1"/>
    <property type="molecule type" value="Genomic_DNA"/>
</dbReference>
<dbReference type="RefSeq" id="WP_254092112.1">
    <property type="nucleotide sequence ID" value="NZ_JAHESC010000032.1"/>
</dbReference>
<comment type="caution">
    <text evidence="1">The sequence shown here is derived from an EMBL/GenBank/DDBJ whole genome shotgun (WGS) entry which is preliminary data.</text>
</comment>
<evidence type="ECO:0000313" key="1">
    <source>
        <dbReference type="EMBL" id="MBT1688885.1"/>
    </source>
</evidence>
<dbReference type="AlphaFoldDB" id="A0AAP2DDS4"/>
<gene>
    <name evidence="1" type="ORF">KK078_20115</name>
</gene>
<proteinExistence type="predicted"/>
<evidence type="ECO:0000313" key="2">
    <source>
        <dbReference type="Proteomes" id="UP001319180"/>
    </source>
</evidence>
<keyword evidence="2" id="KW-1185">Reference proteome</keyword>
<organism evidence="1 2">
    <name type="scientific">Dawidia soli</name>
    <dbReference type="NCBI Taxonomy" id="2782352"/>
    <lineage>
        <taxon>Bacteria</taxon>
        <taxon>Pseudomonadati</taxon>
        <taxon>Bacteroidota</taxon>
        <taxon>Cytophagia</taxon>
        <taxon>Cytophagales</taxon>
        <taxon>Chryseotaleaceae</taxon>
        <taxon>Dawidia</taxon>
    </lineage>
</organism>